<accession>A0AAN7H5P2</accession>
<evidence type="ECO:0000313" key="2">
    <source>
        <dbReference type="Proteomes" id="UP001303760"/>
    </source>
</evidence>
<proteinExistence type="predicted"/>
<name>A0AAN7H5P2_9PEZI</name>
<feature type="non-terminal residue" evidence="1">
    <location>
        <position position="1"/>
    </location>
</feature>
<evidence type="ECO:0000313" key="1">
    <source>
        <dbReference type="EMBL" id="KAK4232698.1"/>
    </source>
</evidence>
<sequence length="85" mass="9073">GNICYGWILTDTERAHISDMLDVDISELTLRDNITNSSAPSTVDRGCGKYTGLDDLVHNASYAGIHSAAFIVNVLVNGPGRPSPL</sequence>
<protein>
    <submittedName>
        <fullName evidence="1">Uncharacterized protein</fullName>
    </submittedName>
</protein>
<reference evidence="1" key="1">
    <citation type="journal article" date="2023" name="Mol. Phylogenet. Evol.">
        <title>Genome-scale phylogeny and comparative genomics of the fungal order Sordariales.</title>
        <authorList>
            <person name="Hensen N."/>
            <person name="Bonometti L."/>
            <person name="Westerberg I."/>
            <person name="Brannstrom I.O."/>
            <person name="Guillou S."/>
            <person name="Cros-Aarteil S."/>
            <person name="Calhoun S."/>
            <person name="Haridas S."/>
            <person name="Kuo A."/>
            <person name="Mondo S."/>
            <person name="Pangilinan J."/>
            <person name="Riley R."/>
            <person name="LaButti K."/>
            <person name="Andreopoulos B."/>
            <person name="Lipzen A."/>
            <person name="Chen C."/>
            <person name="Yan M."/>
            <person name="Daum C."/>
            <person name="Ng V."/>
            <person name="Clum A."/>
            <person name="Steindorff A."/>
            <person name="Ohm R.A."/>
            <person name="Martin F."/>
            <person name="Silar P."/>
            <person name="Natvig D.O."/>
            <person name="Lalanne C."/>
            <person name="Gautier V."/>
            <person name="Ament-Velasquez S.L."/>
            <person name="Kruys A."/>
            <person name="Hutchinson M.I."/>
            <person name="Powell A.J."/>
            <person name="Barry K."/>
            <person name="Miller A.N."/>
            <person name="Grigoriev I.V."/>
            <person name="Debuchy R."/>
            <person name="Gladieux P."/>
            <person name="Hiltunen Thoren M."/>
            <person name="Johannesson H."/>
        </authorList>
    </citation>
    <scope>NUCLEOTIDE SEQUENCE</scope>
    <source>
        <strain evidence="1">CBS 532.94</strain>
    </source>
</reference>
<dbReference type="EMBL" id="MU861017">
    <property type="protein sequence ID" value="KAK4232698.1"/>
    <property type="molecule type" value="Genomic_DNA"/>
</dbReference>
<comment type="caution">
    <text evidence="1">The sequence shown here is derived from an EMBL/GenBank/DDBJ whole genome shotgun (WGS) entry which is preliminary data.</text>
</comment>
<reference evidence="1" key="2">
    <citation type="submission" date="2023-05" db="EMBL/GenBank/DDBJ databases">
        <authorList>
            <consortium name="Lawrence Berkeley National Laboratory"/>
            <person name="Steindorff A."/>
            <person name="Hensen N."/>
            <person name="Bonometti L."/>
            <person name="Westerberg I."/>
            <person name="Brannstrom I.O."/>
            <person name="Guillou S."/>
            <person name="Cros-Aarteil S."/>
            <person name="Calhoun S."/>
            <person name="Haridas S."/>
            <person name="Kuo A."/>
            <person name="Mondo S."/>
            <person name="Pangilinan J."/>
            <person name="Riley R."/>
            <person name="Labutti K."/>
            <person name="Andreopoulos B."/>
            <person name="Lipzen A."/>
            <person name="Chen C."/>
            <person name="Yanf M."/>
            <person name="Daum C."/>
            <person name="Ng V."/>
            <person name="Clum A."/>
            <person name="Ohm R."/>
            <person name="Martin F."/>
            <person name="Silar P."/>
            <person name="Natvig D."/>
            <person name="Lalanne C."/>
            <person name="Gautier V."/>
            <person name="Ament-Velasquez S.L."/>
            <person name="Kruys A."/>
            <person name="Hutchinson M.I."/>
            <person name="Powell A.J."/>
            <person name="Barry K."/>
            <person name="Miller A.N."/>
            <person name="Grigoriev I.V."/>
            <person name="Debuchy R."/>
            <person name="Gladieux P."/>
            <person name="Thoren M.H."/>
            <person name="Johannesson H."/>
        </authorList>
    </citation>
    <scope>NUCLEOTIDE SEQUENCE</scope>
    <source>
        <strain evidence="1">CBS 532.94</strain>
    </source>
</reference>
<dbReference type="Proteomes" id="UP001303760">
    <property type="component" value="Unassembled WGS sequence"/>
</dbReference>
<keyword evidence="2" id="KW-1185">Reference proteome</keyword>
<gene>
    <name evidence="1" type="ORF">C8A03DRAFT_39709</name>
</gene>
<dbReference type="AlphaFoldDB" id="A0AAN7H5P2"/>
<organism evidence="1 2">
    <name type="scientific">Achaetomium macrosporum</name>
    <dbReference type="NCBI Taxonomy" id="79813"/>
    <lineage>
        <taxon>Eukaryota</taxon>
        <taxon>Fungi</taxon>
        <taxon>Dikarya</taxon>
        <taxon>Ascomycota</taxon>
        <taxon>Pezizomycotina</taxon>
        <taxon>Sordariomycetes</taxon>
        <taxon>Sordariomycetidae</taxon>
        <taxon>Sordariales</taxon>
        <taxon>Chaetomiaceae</taxon>
        <taxon>Achaetomium</taxon>
    </lineage>
</organism>